<dbReference type="EMBL" id="MHDA01000009">
    <property type="protein sequence ID" value="OGY32703.1"/>
    <property type="molecule type" value="Genomic_DNA"/>
</dbReference>
<dbReference type="SMART" id="SM00448">
    <property type="entry name" value="REC"/>
    <property type="match status" value="1"/>
</dbReference>
<comment type="caution">
    <text evidence="4">The sequence shown here is derived from an EMBL/GenBank/DDBJ whole genome shotgun (WGS) entry which is preliminary data.</text>
</comment>
<evidence type="ECO:0000256" key="1">
    <source>
        <dbReference type="ARBA" id="ARBA00022553"/>
    </source>
</evidence>
<feature type="domain" description="Response regulatory" evidence="3">
    <location>
        <begin position="10"/>
        <end position="126"/>
    </location>
</feature>
<dbReference type="PANTHER" id="PTHR44591:SF3">
    <property type="entry name" value="RESPONSE REGULATORY DOMAIN-CONTAINING PROTEIN"/>
    <property type="match status" value="1"/>
</dbReference>
<dbReference type="PROSITE" id="PS50110">
    <property type="entry name" value="RESPONSE_REGULATORY"/>
    <property type="match status" value="1"/>
</dbReference>
<evidence type="ECO:0000313" key="4">
    <source>
        <dbReference type="EMBL" id="OGY32703.1"/>
    </source>
</evidence>
<dbReference type="InterPro" id="IPR001789">
    <property type="entry name" value="Sig_transdc_resp-reg_receiver"/>
</dbReference>
<dbReference type="InterPro" id="IPR050595">
    <property type="entry name" value="Bact_response_regulator"/>
</dbReference>
<accession>A0A1G1WYA7</accession>
<protein>
    <recommendedName>
        <fullName evidence="3">Response regulatory domain-containing protein</fullName>
    </recommendedName>
</protein>
<sequence>MRENVEDKIKVLLIEDEKEVAELYRLKLSLDGYEVLTAENGEEGLEKAFSEKPELIFLDIKMPKMDGFEALKKLRSSEKTKNVPILVLSNFDEQDLIEKGMTLGANEYLIKSQFTPEGISKKIKDWLGD</sequence>
<proteinExistence type="predicted"/>
<dbReference type="Pfam" id="PF00072">
    <property type="entry name" value="Response_reg"/>
    <property type="match status" value="1"/>
</dbReference>
<evidence type="ECO:0000313" key="5">
    <source>
        <dbReference type="Proteomes" id="UP000179279"/>
    </source>
</evidence>
<name>A0A1G1WYA7_9BACT</name>
<keyword evidence="1 2" id="KW-0597">Phosphoprotein</keyword>
<reference evidence="4 5" key="1">
    <citation type="journal article" date="2016" name="Nat. Commun.">
        <title>Thousands of microbial genomes shed light on interconnected biogeochemical processes in an aquifer system.</title>
        <authorList>
            <person name="Anantharaman K."/>
            <person name="Brown C.T."/>
            <person name="Hug L.A."/>
            <person name="Sharon I."/>
            <person name="Castelle C.J."/>
            <person name="Probst A.J."/>
            <person name="Thomas B.C."/>
            <person name="Singh A."/>
            <person name="Wilkins M.J."/>
            <person name="Karaoz U."/>
            <person name="Brodie E.L."/>
            <person name="Williams K.H."/>
            <person name="Hubbard S.S."/>
            <person name="Banfield J.F."/>
        </authorList>
    </citation>
    <scope>NUCLEOTIDE SEQUENCE [LARGE SCALE GENOMIC DNA]</scope>
</reference>
<dbReference type="GO" id="GO:0000160">
    <property type="term" value="P:phosphorelay signal transduction system"/>
    <property type="evidence" value="ECO:0007669"/>
    <property type="project" value="InterPro"/>
</dbReference>
<evidence type="ECO:0000259" key="3">
    <source>
        <dbReference type="PROSITE" id="PS50110"/>
    </source>
</evidence>
<dbReference type="InterPro" id="IPR011006">
    <property type="entry name" value="CheY-like_superfamily"/>
</dbReference>
<dbReference type="SUPFAM" id="SSF52172">
    <property type="entry name" value="CheY-like"/>
    <property type="match status" value="1"/>
</dbReference>
<feature type="modified residue" description="4-aspartylphosphate" evidence="2">
    <location>
        <position position="59"/>
    </location>
</feature>
<evidence type="ECO:0000256" key="2">
    <source>
        <dbReference type="PROSITE-ProRule" id="PRU00169"/>
    </source>
</evidence>
<dbReference type="Gene3D" id="3.40.50.2300">
    <property type="match status" value="1"/>
</dbReference>
<dbReference type="Proteomes" id="UP000179279">
    <property type="component" value="Unassembled WGS sequence"/>
</dbReference>
<dbReference type="PANTHER" id="PTHR44591">
    <property type="entry name" value="STRESS RESPONSE REGULATOR PROTEIN 1"/>
    <property type="match status" value="1"/>
</dbReference>
<organism evidence="4 5">
    <name type="scientific">Candidatus Woykebacteria bacterium RIFCSPLOWO2_01_FULL_41_12</name>
    <dbReference type="NCBI Taxonomy" id="1802604"/>
    <lineage>
        <taxon>Bacteria</taxon>
        <taxon>Candidatus Woykeibacteriota</taxon>
    </lineage>
</organism>
<dbReference type="AlphaFoldDB" id="A0A1G1WYA7"/>
<gene>
    <name evidence="4" type="ORF">A3A57_02480</name>
</gene>
<dbReference type="CDD" id="cd17574">
    <property type="entry name" value="REC_OmpR"/>
    <property type="match status" value="1"/>
</dbReference>